<keyword evidence="2" id="KW-1185">Reference proteome</keyword>
<dbReference type="AlphaFoldDB" id="A0A401LD18"/>
<comment type="caution">
    <text evidence="1">The sequence shown here is derived from an EMBL/GenBank/DDBJ whole genome shotgun (WGS) entry which is preliminary data.</text>
</comment>
<evidence type="ECO:0000313" key="1">
    <source>
        <dbReference type="EMBL" id="GCB29430.1"/>
    </source>
</evidence>
<organism evidence="1 2">
    <name type="scientific">Anaerotignum faecicola</name>
    <dbReference type="NCBI Taxonomy" id="2358141"/>
    <lineage>
        <taxon>Bacteria</taxon>
        <taxon>Bacillati</taxon>
        <taxon>Bacillota</taxon>
        <taxon>Clostridia</taxon>
        <taxon>Lachnospirales</taxon>
        <taxon>Anaerotignaceae</taxon>
        <taxon>Anaerotignum</taxon>
    </lineage>
</organism>
<protein>
    <recommendedName>
        <fullName evidence="3">DUF1273 domain-containing protein</fullName>
    </recommendedName>
</protein>
<name>A0A401LD18_9FIRM</name>
<dbReference type="EMBL" id="BHVZ01000001">
    <property type="protein sequence ID" value="GCB29430.1"/>
    <property type="molecule type" value="Genomic_DNA"/>
</dbReference>
<reference evidence="1 2" key="1">
    <citation type="submission" date="2018-10" db="EMBL/GenBank/DDBJ databases">
        <title>Draft Genome Sequence of Anaerotignum sp. KCTC 15736.</title>
        <authorList>
            <person name="Choi S.H."/>
            <person name="Kim J.S."/>
            <person name="Kang S.W."/>
            <person name="Lee J.S."/>
            <person name="Park S.H."/>
        </authorList>
    </citation>
    <scope>NUCLEOTIDE SEQUENCE [LARGE SCALE GENOMIC DNA]</scope>
    <source>
        <strain evidence="1 2">KCTC 15736</strain>
    </source>
</reference>
<accession>A0A401LD18</accession>
<evidence type="ECO:0000313" key="2">
    <source>
        <dbReference type="Proteomes" id="UP000287361"/>
    </source>
</evidence>
<dbReference type="Gene3D" id="3.40.50.450">
    <property type="match status" value="1"/>
</dbReference>
<proteinExistence type="predicted"/>
<dbReference type="GeneID" id="86194085"/>
<dbReference type="SUPFAM" id="SSF102405">
    <property type="entry name" value="MCP/YpsA-like"/>
    <property type="match status" value="1"/>
</dbReference>
<dbReference type="Proteomes" id="UP000287361">
    <property type="component" value="Unassembled WGS sequence"/>
</dbReference>
<dbReference type="RefSeq" id="WP_118582537.1">
    <property type="nucleotide sequence ID" value="NZ_DAVZTY010000006.1"/>
</dbReference>
<dbReference type="OrthoDB" id="1795759at2"/>
<evidence type="ECO:0008006" key="3">
    <source>
        <dbReference type="Google" id="ProtNLM"/>
    </source>
</evidence>
<gene>
    <name evidence="1" type="ORF">KGMB03357_10910</name>
</gene>
<sequence>MIRCTFAGHRDVCGVQAEDITEVLEEIIQYTESPIECFVGGMGKFDNLCAAAVRLLKRQYREKEISLILVLPYLQKRINVNSAYYESMFDLVLIPSILEGVHYKHAIVLRNRWMVEQADYVIAMVERKEGGAYATLQYAKKKKKKIINLAERKK</sequence>